<accession>A0A3D5J5Z8</accession>
<reference evidence="1 2" key="1">
    <citation type="journal article" date="2018" name="Nat. Biotechnol.">
        <title>A standardized bacterial taxonomy based on genome phylogeny substantially revises the tree of life.</title>
        <authorList>
            <person name="Parks D.H."/>
            <person name="Chuvochina M."/>
            <person name="Waite D.W."/>
            <person name="Rinke C."/>
            <person name="Skarshewski A."/>
            <person name="Chaumeil P.A."/>
            <person name="Hugenholtz P."/>
        </authorList>
    </citation>
    <scope>NUCLEOTIDE SEQUENCE [LARGE SCALE GENOMIC DNA]</scope>
    <source>
        <strain evidence="1">UBA9359</strain>
    </source>
</reference>
<dbReference type="Proteomes" id="UP000264330">
    <property type="component" value="Unassembled WGS sequence"/>
</dbReference>
<gene>
    <name evidence="1" type="ORF">DGQ38_20455</name>
</gene>
<evidence type="ECO:0000313" key="2">
    <source>
        <dbReference type="Proteomes" id="UP000264330"/>
    </source>
</evidence>
<dbReference type="RefSeq" id="WP_013071206.1">
    <property type="nucleotide sequence ID" value="NZ_CAJXAW010000104.1"/>
</dbReference>
<sequence>MHQRSPKTEKTAQLIHIWGMTKYLHPAASDGEVDMDAEFLELLAKLNTITCTEGVNEFFTKWINKLNNIDAKYKSNNANLQNDNIFKKILIIHR</sequence>
<comment type="caution">
    <text evidence="1">The sequence shown here is derived from an EMBL/GenBank/DDBJ whole genome shotgun (WGS) entry which is preliminary data.</text>
</comment>
<evidence type="ECO:0000313" key="1">
    <source>
        <dbReference type="EMBL" id="HCV83413.1"/>
    </source>
</evidence>
<proteinExistence type="predicted"/>
<name>A0A3D5J5Z8_9FLAO</name>
<dbReference type="EMBL" id="DPMF01000467">
    <property type="protein sequence ID" value="HCV83413.1"/>
    <property type="molecule type" value="Genomic_DNA"/>
</dbReference>
<protein>
    <submittedName>
        <fullName evidence="1">Uncharacterized protein</fullName>
    </submittedName>
</protein>
<dbReference type="AlphaFoldDB" id="A0A3D5J5Z8"/>
<organism evidence="1 2">
    <name type="scientific">Zunongwangia profunda</name>
    <dbReference type="NCBI Taxonomy" id="398743"/>
    <lineage>
        <taxon>Bacteria</taxon>
        <taxon>Pseudomonadati</taxon>
        <taxon>Bacteroidota</taxon>
        <taxon>Flavobacteriia</taxon>
        <taxon>Flavobacteriales</taxon>
        <taxon>Flavobacteriaceae</taxon>
        <taxon>Zunongwangia</taxon>
    </lineage>
</organism>